<evidence type="ECO:0000313" key="2">
    <source>
        <dbReference type="EMBL" id="KAK6640253.1"/>
    </source>
</evidence>
<proteinExistence type="predicted"/>
<gene>
    <name evidence="2" type="ORF">RUM44_011939</name>
</gene>
<feature type="compositionally biased region" description="Basic and acidic residues" evidence="1">
    <location>
        <begin position="11"/>
        <end position="30"/>
    </location>
</feature>
<evidence type="ECO:0000256" key="1">
    <source>
        <dbReference type="SAM" id="MobiDB-lite"/>
    </source>
</evidence>
<dbReference type="EMBL" id="JAWJWF010000001">
    <property type="protein sequence ID" value="KAK6640253.1"/>
    <property type="molecule type" value="Genomic_DNA"/>
</dbReference>
<feature type="compositionally biased region" description="Basic residues" evidence="1">
    <location>
        <begin position="1"/>
        <end position="10"/>
    </location>
</feature>
<feature type="compositionally biased region" description="Basic and acidic residues" evidence="1">
    <location>
        <begin position="50"/>
        <end position="73"/>
    </location>
</feature>
<sequence length="73" mass="8756">MAGCTKKWKRRRDEDIEKHEEEEKEVKEKMGNLQQRVTVNFKPMSTVAEGQEHFSRQSKTPEKKLARYTMEDK</sequence>
<organism evidence="2 3">
    <name type="scientific">Polyplax serrata</name>
    <name type="common">Common mouse louse</name>
    <dbReference type="NCBI Taxonomy" id="468196"/>
    <lineage>
        <taxon>Eukaryota</taxon>
        <taxon>Metazoa</taxon>
        <taxon>Ecdysozoa</taxon>
        <taxon>Arthropoda</taxon>
        <taxon>Hexapoda</taxon>
        <taxon>Insecta</taxon>
        <taxon>Pterygota</taxon>
        <taxon>Neoptera</taxon>
        <taxon>Paraneoptera</taxon>
        <taxon>Psocodea</taxon>
        <taxon>Troctomorpha</taxon>
        <taxon>Phthiraptera</taxon>
        <taxon>Anoplura</taxon>
        <taxon>Polyplacidae</taxon>
        <taxon>Polyplax</taxon>
    </lineage>
</organism>
<evidence type="ECO:0000313" key="3">
    <source>
        <dbReference type="Proteomes" id="UP001359485"/>
    </source>
</evidence>
<accession>A0ABR1BET8</accession>
<feature type="region of interest" description="Disordered" evidence="1">
    <location>
        <begin position="1"/>
        <end position="73"/>
    </location>
</feature>
<dbReference type="Proteomes" id="UP001359485">
    <property type="component" value="Unassembled WGS sequence"/>
</dbReference>
<name>A0ABR1BET8_POLSC</name>
<keyword evidence="3" id="KW-1185">Reference proteome</keyword>
<reference evidence="2 3" key="1">
    <citation type="submission" date="2023-09" db="EMBL/GenBank/DDBJ databases">
        <title>Genomes of two closely related lineages of the louse Polyplax serrata with different host specificities.</title>
        <authorList>
            <person name="Martinu J."/>
            <person name="Tarabai H."/>
            <person name="Stefka J."/>
            <person name="Hypsa V."/>
        </authorList>
    </citation>
    <scope>NUCLEOTIDE SEQUENCE [LARGE SCALE GENOMIC DNA]</scope>
    <source>
        <strain evidence="2">98ZLc_SE</strain>
    </source>
</reference>
<protein>
    <submittedName>
        <fullName evidence="2">Uncharacterized protein</fullName>
    </submittedName>
</protein>
<comment type="caution">
    <text evidence="2">The sequence shown here is derived from an EMBL/GenBank/DDBJ whole genome shotgun (WGS) entry which is preliminary data.</text>
</comment>